<feature type="binding site" evidence="10">
    <location>
        <position position="80"/>
    </location>
    <ligand>
        <name>Na(+)</name>
        <dbReference type="ChEBI" id="CHEBI:29101"/>
        <note>structural</note>
    </ligand>
</feature>
<gene>
    <name evidence="10 11" type="primary">crcB</name>
    <name evidence="10" type="synonym">fluC</name>
    <name evidence="11" type="ORF">JOL79_24080</name>
</gene>
<sequence length="127" mass="12744">MTELSTIALVFLGGAAGAPARYLTDRFVQRRHDSVFPWGTLTVNVTGSFVLGLLLAARASAGLPADAAGLLGTGFCGALTTFSTFGFETVRLAEEGSLPEAGLNALGGLVLGLLAAAGGYALVTLAA</sequence>
<comment type="function">
    <text evidence="9 10">Fluoride-specific ion channel. Important for reducing fluoride concentration in the cell, thus reducing its toxicity.</text>
</comment>
<dbReference type="AlphaFoldDB" id="A0A940WJX5"/>
<dbReference type="InterPro" id="IPR003691">
    <property type="entry name" value="FluC"/>
</dbReference>
<comment type="subcellular location">
    <subcellularLocation>
        <location evidence="1 10">Cell membrane</location>
        <topology evidence="1 10">Multi-pass membrane protein</topology>
    </subcellularLocation>
</comment>
<dbReference type="GO" id="GO:0062054">
    <property type="term" value="F:fluoride channel activity"/>
    <property type="evidence" value="ECO:0007669"/>
    <property type="project" value="UniProtKB-UniRule"/>
</dbReference>
<evidence type="ECO:0000256" key="3">
    <source>
        <dbReference type="ARBA" id="ARBA00022692"/>
    </source>
</evidence>
<dbReference type="GO" id="GO:0005886">
    <property type="term" value="C:plasma membrane"/>
    <property type="evidence" value="ECO:0007669"/>
    <property type="project" value="UniProtKB-SubCell"/>
</dbReference>
<keyword evidence="10" id="KW-0406">Ion transport</keyword>
<dbReference type="EMBL" id="JAFCNB010000015">
    <property type="protein sequence ID" value="MBP2706891.1"/>
    <property type="molecule type" value="Genomic_DNA"/>
</dbReference>
<evidence type="ECO:0000256" key="8">
    <source>
        <dbReference type="ARBA" id="ARBA00035585"/>
    </source>
</evidence>
<evidence type="ECO:0000256" key="7">
    <source>
        <dbReference type="ARBA" id="ARBA00035120"/>
    </source>
</evidence>
<dbReference type="RefSeq" id="WP_210158174.1">
    <property type="nucleotide sequence ID" value="NZ_JAFCNB010000015.1"/>
</dbReference>
<evidence type="ECO:0000313" key="12">
    <source>
        <dbReference type="Proteomes" id="UP000674234"/>
    </source>
</evidence>
<organism evidence="11 12">
    <name type="scientific">Microbispora oryzae</name>
    <dbReference type="NCBI Taxonomy" id="2806554"/>
    <lineage>
        <taxon>Bacteria</taxon>
        <taxon>Bacillati</taxon>
        <taxon>Actinomycetota</taxon>
        <taxon>Actinomycetes</taxon>
        <taxon>Streptosporangiales</taxon>
        <taxon>Streptosporangiaceae</taxon>
        <taxon>Microbispora</taxon>
    </lineage>
</organism>
<keyword evidence="2 10" id="KW-1003">Cell membrane</keyword>
<keyword evidence="4 10" id="KW-1133">Transmembrane helix</keyword>
<keyword evidence="10" id="KW-0813">Transport</keyword>
<dbReference type="Pfam" id="PF02537">
    <property type="entry name" value="CRCB"/>
    <property type="match status" value="1"/>
</dbReference>
<reference evidence="11" key="1">
    <citation type="submission" date="2021-02" db="EMBL/GenBank/DDBJ databases">
        <title>Draft genome sequence of Microbispora sp. RL4-1S isolated from rice leaves in Thailand.</title>
        <authorList>
            <person name="Muangham S."/>
            <person name="Duangmal K."/>
        </authorList>
    </citation>
    <scope>NUCLEOTIDE SEQUENCE</scope>
    <source>
        <strain evidence="11">RL4-1S</strain>
    </source>
</reference>
<dbReference type="GO" id="GO:0046872">
    <property type="term" value="F:metal ion binding"/>
    <property type="evidence" value="ECO:0007669"/>
    <property type="project" value="UniProtKB-KW"/>
</dbReference>
<dbReference type="PANTHER" id="PTHR28259">
    <property type="entry name" value="FLUORIDE EXPORT PROTEIN 1-RELATED"/>
    <property type="match status" value="1"/>
</dbReference>
<accession>A0A940WJX5</accession>
<evidence type="ECO:0000256" key="5">
    <source>
        <dbReference type="ARBA" id="ARBA00023136"/>
    </source>
</evidence>
<name>A0A940WJX5_9ACTN</name>
<keyword evidence="5 10" id="KW-0472">Membrane</keyword>
<proteinExistence type="inferred from homology"/>
<keyword evidence="12" id="KW-1185">Reference proteome</keyword>
<feature type="transmembrane region" description="Helical" evidence="10">
    <location>
        <begin position="67"/>
        <end position="85"/>
    </location>
</feature>
<dbReference type="GO" id="GO:0140114">
    <property type="term" value="P:cellular detoxification of fluoride"/>
    <property type="evidence" value="ECO:0007669"/>
    <property type="project" value="UniProtKB-UniRule"/>
</dbReference>
<keyword evidence="10" id="KW-0479">Metal-binding</keyword>
<comment type="similarity">
    <text evidence="7 10">Belongs to the fluoride channel Fluc/FEX (TC 1.A.43) family.</text>
</comment>
<evidence type="ECO:0000256" key="6">
    <source>
        <dbReference type="ARBA" id="ARBA00023303"/>
    </source>
</evidence>
<keyword evidence="3 10" id="KW-0812">Transmembrane</keyword>
<evidence type="ECO:0000256" key="4">
    <source>
        <dbReference type="ARBA" id="ARBA00022989"/>
    </source>
</evidence>
<protein>
    <recommendedName>
        <fullName evidence="10">Fluoride-specific ion channel FluC</fullName>
    </recommendedName>
</protein>
<dbReference type="NCBIfam" id="TIGR00494">
    <property type="entry name" value="crcB"/>
    <property type="match status" value="1"/>
</dbReference>
<keyword evidence="10" id="KW-0915">Sodium</keyword>
<dbReference type="PANTHER" id="PTHR28259:SF1">
    <property type="entry name" value="FLUORIDE EXPORT PROTEIN 1-RELATED"/>
    <property type="match status" value="1"/>
</dbReference>
<evidence type="ECO:0000256" key="9">
    <source>
        <dbReference type="ARBA" id="ARBA00049940"/>
    </source>
</evidence>
<comment type="caution">
    <text evidence="11">The sequence shown here is derived from an EMBL/GenBank/DDBJ whole genome shotgun (WGS) entry which is preliminary data.</text>
</comment>
<comment type="activity regulation">
    <text evidence="10">Na(+) is not transported, but it plays an essential structural role and its presence is essential for fluoride channel function.</text>
</comment>
<evidence type="ECO:0000256" key="10">
    <source>
        <dbReference type="HAMAP-Rule" id="MF_00454"/>
    </source>
</evidence>
<dbReference type="HAMAP" id="MF_00454">
    <property type="entry name" value="FluC"/>
    <property type="match status" value="1"/>
</dbReference>
<dbReference type="Proteomes" id="UP000674234">
    <property type="component" value="Unassembled WGS sequence"/>
</dbReference>
<evidence type="ECO:0000313" key="11">
    <source>
        <dbReference type="EMBL" id="MBP2706891.1"/>
    </source>
</evidence>
<feature type="transmembrane region" description="Helical" evidence="10">
    <location>
        <begin position="36"/>
        <end position="55"/>
    </location>
</feature>
<evidence type="ECO:0000256" key="1">
    <source>
        <dbReference type="ARBA" id="ARBA00004651"/>
    </source>
</evidence>
<feature type="transmembrane region" description="Helical" evidence="10">
    <location>
        <begin position="105"/>
        <end position="126"/>
    </location>
</feature>
<keyword evidence="6 10" id="KW-0407">Ion channel</keyword>
<comment type="catalytic activity">
    <reaction evidence="8">
        <text>fluoride(in) = fluoride(out)</text>
        <dbReference type="Rhea" id="RHEA:76159"/>
        <dbReference type="ChEBI" id="CHEBI:17051"/>
    </reaction>
    <physiologicalReaction direction="left-to-right" evidence="8">
        <dbReference type="Rhea" id="RHEA:76160"/>
    </physiologicalReaction>
</comment>
<feature type="binding site" evidence="10">
    <location>
        <position position="77"/>
    </location>
    <ligand>
        <name>Na(+)</name>
        <dbReference type="ChEBI" id="CHEBI:29101"/>
        <note>structural</note>
    </ligand>
</feature>
<evidence type="ECO:0000256" key="2">
    <source>
        <dbReference type="ARBA" id="ARBA00022475"/>
    </source>
</evidence>